<geneLocation type="plasmid" evidence="1 2">
    <name>pBs5S5b</name>
</geneLocation>
<reference evidence="1" key="1">
    <citation type="journal article" date="2021" name="Int. J. Syst. Evol. Microbiol.">
        <title>Bradyrhizobium septentrionale sp. nov. (sv. septentrionale) and Bradyrhizobium quebecense sp. nov. (sv. septentrionale) associated with legumes native to Canada possess rearranged symbiosis genes and numerous insertion sequences.</title>
        <authorList>
            <person name="Bromfield E.S.P."/>
            <person name="Cloutier S."/>
        </authorList>
    </citation>
    <scope>NUCLEOTIDE SEQUENCE</scope>
    <source>
        <strain evidence="1">5S5</strain>
    </source>
</reference>
<protein>
    <recommendedName>
        <fullName evidence="3">Arylamine N-acetyltransferase</fullName>
    </recommendedName>
</protein>
<keyword evidence="1" id="KW-0614">Plasmid</keyword>
<accession>A0ABZ2PE94</accession>
<dbReference type="Proteomes" id="UP001432046">
    <property type="component" value="Plasmid pBs5S5b"/>
</dbReference>
<reference evidence="1" key="2">
    <citation type="submission" date="2024-03" db="EMBL/GenBank/DDBJ databases">
        <authorList>
            <person name="Bromfield E.S.P."/>
            <person name="Cloutier S."/>
        </authorList>
    </citation>
    <scope>NUCLEOTIDE SEQUENCE</scope>
    <source>
        <strain evidence="1">5S5</strain>
        <plasmid evidence="1">pBs5S5b</plasmid>
    </source>
</reference>
<evidence type="ECO:0000313" key="2">
    <source>
        <dbReference type="Proteomes" id="UP001432046"/>
    </source>
</evidence>
<evidence type="ECO:0000313" key="1">
    <source>
        <dbReference type="EMBL" id="WXC84731.1"/>
    </source>
</evidence>
<dbReference type="RefSeq" id="WP_338835142.1">
    <property type="nucleotide sequence ID" value="NZ_CP147712.1"/>
</dbReference>
<organism evidence="1 2">
    <name type="scientific">Bradyrhizobium septentrionale</name>
    <dbReference type="NCBI Taxonomy" id="1404411"/>
    <lineage>
        <taxon>Bacteria</taxon>
        <taxon>Pseudomonadati</taxon>
        <taxon>Pseudomonadota</taxon>
        <taxon>Alphaproteobacteria</taxon>
        <taxon>Hyphomicrobiales</taxon>
        <taxon>Nitrobacteraceae</taxon>
        <taxon>Bradyrhizobium</taxon>
    </lineage>
</organism>
<proteinExistence type="predicted"/>
<dbReference type="EMBL" id="CP147712">
    <property type="protein sequence ID" value="WXC84731.1"/>
    <property type="molecule type" value="Genomic_DNA"/>
</dbReference>
<keyword evidence="2" id="KW-1185">Reference proteome</keyword>
<name>A0ABZ2PE94_9BRAD</name>
<sequence>MGEAKRKRANQKSRAAELEDRFRSLGIDFGRPGFYDTPEFLAQERLDPRLLEAYAEWVLVRPRGADENAKIREIVPRLADIVNSRLRRHDWIGGCVAITGMVSRMLDRMGIWNVAFKGSATITNVETAETRHFAIVDESQGAGYQTGHMWLAVPPFDIVDMTLRFQHWQQDPFQEAIQPVLLAESTEVIQPRLEDLVAPDLRRRYRDPDLHNEKLPDQKRFGRIFSARRFTAGDCEFRLVPSGVSMTDVPLEQINVHGSRGAPAIEIWREDVAPAFGLGADPE</sequence>
<evidence type="ECO:0008006" key="3">
    <source>
        <dbReference type="Google" id="ProtNLM"/>
    </source>
</evidence>
<gene>
    <name evidence="1" type="ORF">WDK88_44715</name>
</gene>